<dbReference type="InterPro" id="IPR014718">
    <property type="entry name" value="GH-type_carb-bd"/>
</dbReference>
<keyword evidence="8" id="KW-1185">Reference proteome</keyword>
<dbReference type="InterPro" id="IPR012939">
    <property type="entry name" value="Glyco_hydro_92"/>
</dbReference>
<dbReference type="Pfam" id="PF17678">
    <property type="entry name" value="Glyco_hydro_92N"/>
    <property type="match status" value="1"/>
</dbReference>
<keyword evidence="7" id="KW-0378">Hydrolase</keyword>
<dbReference type="Gene3D" id="1.20.1610.10">
    <property type="entry name" value="alpha-1,2-mannosidases domains"/>
    <property type="match status" value="1"/>
</dbReference>
<dbReference type="Proteomes" id="UP000670527">
    <property type="component" value="Unassembled WGS sequence"/>
</dbReference>
<accession>A0ABS3T872</accession>
<dbReference type="GO" id="GO:0016798">
    <property type="term" value="F:hydrolase activity, acting on glycosyl bonds"/>
    <property type="evidence" value="ECO:0007669"/>
    <property type="project" value="UniProtKB-KW"/>
</dbReference>
<dbReference type="PANTHER" id="PTHR12143:SF39">
    <property type="entry name" value="SECRETED PROTEIN"/>
    <property type="match status" value="1"/>
</dbReference>
<dbReference type="EC" id="3.2.1.-" evidence="7"/>
<evidence type="ECO:0000313" key="8">
    <source>
        <dbReference type="Proteomes" id="UP000670527"/>
    </source>
</evidence>
<dbReference type="InterPro" id="IPR041371">
    <property type="entry name" value="GH92_N"/>
</dbReference>
<keyword evidence="7" id="KW-0326">Glycosidase</keyword>
<proteinExistence type="predicted"/>
<dbReference type="Gene3D" id="2.70.98.10">
    <property type="match status" value="1"/>
</dbReference>
<evidence type="ECO:0000256" key="1">
    <source>
        <dbReference type="ARBA" id="ARBA00001913"/>
    </source>
</evidence>
<dbReference type="RefSeq" id="WP_208306240.1">
    <property type="nucleotide sequence ID" value="NZ_JAGETX010000001.1"/>
</dbReference>
<organism evidence="7 8">
    <name type="scientific">Hymenobacter defluvii</name>
    <dbReference type="NCBI Taxonomy" id="2054411"/>
    <lineage>
        <taxon>Bacteria</taxon>
        <taxon>Pseudomonadati</taxon>
        <taxon>Bacteroidota</taxon>
        <taxon>Cytophagia</taxon>
        <taxon>Cytophagales</taxon>
        <taxon>Hymenobacteraceae</taxon>
        <taxon>Hymenobacter</taxon>
    </lineage>
</organism>
<evidence type="ECO:0000259" key="6">
    <source>
        <dbReference type="Pfam" id="PF17678"/>
    </source>
</evidence>
<evidence type="ECO:0000256" key="2">
    <source>
        <dbReference type="ARBA" id="ARBA00011245"/>
    </source>
</evidence>
<dbReference type="NCBIfam" id="TIGR01180">
    <property type="entry name" value="aman2_put"/>
    <property type="match status" value="1"/>
</dbReference>
<feature type="domain" description="Glycosyl hydrolase family 92 N-terminal" evidence="6">
    <location>
        <begin position="40"/>
        <end position="273"/>
    </location>
</feature>
<dbReference type="SUPFAM" id="SSF48208">
    <property type="entry name" value="Six-hairpin glycosidases"/>
    <property type="match status" value="1"/>
</dbReference>
<dbReference type="Pfam" id="PF07971">
    <property type="entry name" value="Glyco_hydro_92"/>
    <property type="match status" value="1"/>
</dbReference>
<comment type="cofactor">
    <cofactor evidence="1">
        <name>Ca(2+)</name>
        <dbReference type="ChEBI" id="CHEBI:29108"/>
    </cofactor>
</comment>
<evidence type="ECO:0000256" key="3">
    <source>
        <dbReference type="ARBA" id="ARBA00022837"/>
    </source>
</evidence>
<dbReference type="PANTHER" id="PTHR12143">
    <property type="entry name" value="PEPTIDE N-GLYCANASE PNGASE -RELATED"/>
    <property type="match status" value="1"/>
</dbReference>
<dbReference type="Gene3D" id="3.30.2080.10">
    <property type="entry name" value="GH92 mannosidase domain"/>
    <property type="match status" value="1"/>
</dbReference>
<keyword evidence="4" id="KW-0732">Signal</keyword>
<name>A0ABS3T872_9BACT</name>
<keyword evidence="3" id="KW-0106">Calcium</keyword>
<evidence type="ECO:0000259" key="5">
    <source>
        <dbReference type="Pfam" id="PF07971"/>
    </source>
</evidence>
<reference evidence="7 8" key="1">
    <citation type="submission" date="2021-03" db="EMBL/GenBank/DDBJ databases">
        <authorList>
            <person name="Kim M.K."/>
        </authorList>
    </citation>
    <scope>NUCLEOTIDE SEQUENCE [LARGE SCALE GENOMIC DNA]</scope>
    <source>
        <strain evidence="7 8">BT507</strain>
    </source>
</reference>
<protein>
    <submittedName>
        <fullName evidence="7">GH92 family glycosyl hydrolase</fullName>
        <ecNumber evidence="7">3.2.1.-</ecNumber>
    </submittedName>
</protein>
<comment type="subunit">
    <text evidence="2">Monomer.</text>
</comment>
<dbReference type="InterPro" id="IPR008928">
    <property type="entry name" value="6-hairpin_glycosidase_sf"/>
</dbReference>
<evidence type="ECO:0000256" key="4">
    <source>
        <dbReference type="SAM" id="SignalP"/>
    </source>
</evidence>
<dbReference type="Gene3D" id="1.20.1050.60">
    <property type="entry name" value="alpha-1,2-mannosidase"/>
    <property type="match status" value="1"/>
</dbReference>
<dbReference type="EMBL" id="JAGETX010000001">
    <property type="protein sequence ID" value="MBO3269528.1"/>
    <property type="molecule type" value="Genomic_DNA"/>
</dbReference>
<sequence length="760" mass="84050">MRKAHTHFRQAAARPFRWLLGGLLLISATTHAQNQKLTSYVDPMIGTGGHGHVFLGANVPFGAVQVGPQNIFKGWDWCSGYHYSDSLIVGFSHTHLSGTGGSDLGDVLIMPYTGPLKTDKGQQKAPHQGYLSRFSHQRETAKPGYYAVTLDDYGIRAELTSSARVGMHKYTFPAGGKEAHVIIDLKEGIDDKATDTYIEQVDAQTFVGYRFSKGWARDQRLYFAIKTSAPVPQFAIYNEAEKLTGKSGKGQAIKGVFNFAKAPSTLLLKVGISPVSTDNALANIQAEIPGWDFAKVQQAADAEWNKELAKVTIETKDATARRIFYTSMYHALFAPALFNDANGDYRGTDKKVYEKAPFQNYTIFSLWDTYRTAQSFFLLAQPERVGDMMQSMLAIYRQQGKLPIWHLMGNETNTMVGYSAVPALAEAYLKGTPGLDGNQLLDAMRASSTRDDEGVKYVKELGFIPADKESESVAKAMEYAIDDWSIAQVAKKLGKQEDYQNYSKRAQYYKKYFDPHTRFMRGLTSDGKFQLPFDPIQSIHRQNNYTEGNAWQYTWLVPQDPPGLIKLFGSDAAFVEKLDSLFVVQGSLGESASPDISGLIGMYAHGNEPSHATVYLYPYAGQQWKTAAKVRQVLREMYLDKPDGISGNEDCGQMSAWYIMSAMGFYPVSPSSGAYVLGSPIVDKATIRLPKGKVFVLEAKNNSAANPYIQSAKLNGKPYPNSYLLHKDVVAGGTLELTMGPQPNTSFGAAAANRPKEVYE</sequence>
<comment type="caution">
    <text evidence="7">The sequence shown here is derived from an EMBL/GenBank/DDBJ whole genome shotgun (WGS) entry which is preliminary data.</text>
</comment>
<dbReference type="InterPro" id="IPR050883">
    <property type="entry name" value="PNGase"/>
</dbReference>
<gene>
    <name evidence="7" type="ORF">J4D97_02615</name>
</gene>
<feature type="domain" description="Glycosyl hydrolase family 92" evidence="5">
    <location>
        <begin position="279"/>
        <end position="741"/>
    </location>
</feature>
<evidence type="ECO:0000313" key="7">
    <source>
        <dbReference type="EMBL" id="MBO3269528.1"/>
    </source>
</evidence>
<feature type="chain" id="PRO_5046621312" evidence="4">
    <location>
        <begin position="33"/>
        <end position="760"/>
    </location>
</feature>
<feature type="signal peptide" evidence="4">
    <location>
        <begin position="1"/>
        <end position="32"/>
    </location>
</feature>
<dbReference type="InterPro" id="IPR005887">
    <property type="entry name" value="GH92_a_mannosidase_put"/>
</dbReference>